<keyword evidence="3 6" id="KW-0067">ATP-binding</keyword>
<dbReference type="SUPFAM" id="SSF52540">
    <property type="entry name" value="P-loop containing nucleoside triphosphate hydrolases"/>
    <property type="match status" value="1"/>
</dbReference>
<dbReference type="InterPro" id="IPR017871">
    <property type="entry name" value="ABC_transporter-like_CS"/>
</dbReference>
<dbReference type="InterPro" id="IPR017911">
    <property type="entry name" value="MacB-like_ATP-bd"/>
</dbReference>
<accession>A0ABV7KYB7</accession>
<organism evidence="6 7">
    <name type="scientific">Marinibaculum pumilum</name>
    <dbReference type="NCBI Taxonomy" id="1766165"/>
    <lineage>
        <taxon>Bacteria</taxon>
        <taxon>Pseudomonadati</taxon>
        <taxon>Pseudomonadota</taxon>
        <taxon>Alphaproteobacteria</taxon>
        <taxon>Rhodospirillales</taxon>
        <taxon>Rhodospirillaceae</taxon>
        <taxon>Marinibaculum</taxon>
    </lineage>
</organism>
<dbReference type="SMART" id="SM00382">
    <property type="entry name" value="AAA"/>
    <property type="match status" value="1"/>
</dbReference>
<sequence>MHQPHSPQSSAPATGRGAASADSPAAAAMVDLRDVHLTLVGTAGPVNILRGLTLAIPAGQSVGVVGPSGSGKSTLLAVMAGLERAQGGQVQVAGQDLSRLGEDGLALFRRQRLGIVFQSFHLIPTMTALENVAVPLELAGRRDAFDRAESALDSVGLAHRRTHYPTQLSGGEQQRVALARAAAGEPDLLLADEPTGNLDATTGGGIVDLMFALQARHGTTLVLITHDEGLARACDRMVRISDGRITEDSGDAGADRAAAKAARAAGG</sequence>
<dbReference type="Proteomes" id="UP001595528">
    <property type="component" value="Unassembled WGS sequence"/>
</dbReference>
<evidence type="ECO:0000313" key="6">
    <source>
        <dbReference type="EMBL" id="MFC3227129.1"/>
    </source>
</evidence>
<feature type="compositionally biased region" description="Polar residues" evidence="4">
    <location>
        <begin position="1"/>
        <end position="12"/>
    </location>
</feature>
<dbReference type="PANTHER" id="PTHR24220">
    <property type="entry name" value="IMPORT ATP-BINDING PROTEIN"/>
    <property type="match status" value="1"/>
</dbReference>
<dbReference type="PROSITE" id="PS00211">
    <property type="entry name" value="ABC_TRANSPORTER_1"/>
    <property type="match status" value="1"/>
</dbReference>
<dbReference type="Pfam" id="PF00005">
    <property type="entry name" value="ABC_tran"/>
    <property type="match status" value="1"/>
</dbReference>
<dbReference type="InterPro" id="IPR015854">
    <property type="entry name" value="ABC_transpr_LolD-like"/>
</dbReference>
<comment type="caution">
    <text evidence="6">The sequence shown here is derived from an EMBL/GenBank/DDBJ whole genome shotgun (WGS) entry which is preliminary data.</text>
</comment>
<dbReference type="InterPro" id="IPR027417">
    <property type="entry name" value="P-loop_NTPase"/>
</dbReference>
<reference evidence="7" key="1">
    <citation type="journal article" date="2019" name="Int. J. Syst. Evol. Microbiol.">
        <title>The Global Catalogue of Microorganisms (GCM) 10K type strain sequencing project: providing services to taxonomists for standard genome sequencing and annotation.</title>
        <authorList>
            <consortium name="The Broad Institute Genomics Platform"/>
            <consortium name="The Broad Institute Genome Sequencing Center for Infectious Disease"/>
            <person name="Wu L."/>
            <person name="Ma J."/>
        </authorList>
    </citation>
    <scope>NUCLEOTIDE SEQUENCE [LARGE SCALE GENOMIC DNA]</scope>
    <source>
        <strain evidence="7">KCTC 42964</strain>
    </source>
</reference>
<evidence type="ECO:0000256" key="2">
    <source>
        <dbReference type="ARBA" id="ARBA00022741"/>
    </source>
</evidence>
<dbReference type="GO" id="GO:0005524">
    <property type="term" value="F:ATP binding"/>
    <property type="evidence" value="ECO:0007669"/>
    <property type="project" value="UniProtKB-KW"/>
</dbReference>
<dbReference type="EMBL" id="JBHRTR010000020">
    <property type="protein sequence ID" value="MFC3227129.1"/>
    <property type="molecule type" value="Genomic_DNA"/>
</dbReference>
<dbReference type="InterPro" id="IPR003593">
    <property type="entry name" value="AAA+_ATPase"/>
</dbReference>
<keyword evidence="7" id="KW-1185">Reference proteome</keyword>
<protein>
    <submittedName>
        <fullName evidence="6">ABC transporter ATP-binding protein</fullName>
    </submittedName>
</protein>
<proteinExistence type="predicted"/>
<evidence type="ECO:0000259" key="5">
    <source>
        <dbReference type="PROSITE" id="PS50893"/>
    </source>
</evidence>
<dbReference type="InterPro" id="IPR003439">
    <property type="entry name" value="ABC_transporter-like_ATP-bd"/>
</dbReference>
<dbReference type="Gene3D" id="3.40.50.300">
    <property type="entry name" value="P-loop containing nucleotide triphosphate hydrolases"/>
    <property type="match status" value="1"/>
</dbReference>
<keyword evidence="1" id="KW-0813">Transport</keyword>
<evidence type="ECO:0000256" key="1">
    <source>
        <dbReference type="ARBA" id="ARBA00022448"/>
    </source>
</evidence>
<evidence type="ECO:0000313" key="7">
    <source>
        <dbReference type="Proteomes" id="UP001595528"/>
    </source>
</evidence>
<name>A0ABV7KYB7_9PROT</name>
<feature type="region of interest" description="Disordered" evidence="4">
    <location>
        <begin position="1"/>
        <end position="22"/>
    </location>
</feature>
<dbReference type="CDD" id="cd03255">
    <property type="entry name" value="ABC_MJ0796_LolCDE_FtsE"/>
    <property type="match status" value="1"/>
</dbReference>
<feature type="domain" description="ABC transporter" evidence="5">
    <location>
        <begin position="30"/>
        <end position="267"/>
    </location>
</feature>
<gene>
    <name evidence="6" type="ORF">ACFOGJ_07815</name>
</gene>
<dbReference type="PROSITE" id="PS50893">
    <property type="entry name" value="ABC_TRANSPORTER_2"/>
    <property type="match status" value="1"/>
</dbReference>
<evidence type="ECO:0000256" key="3">
    <source>
        <dbReference type="ARBA" id="ARBA00022840"/>
    </source>
</evidence>
<evidence type="ECO:0000256" key="4">
    <source>
        <dbReference type="SAM" id="MobiDB-lite"/>
    </source>
</evidence>
<keyword evidence="2" id="KW-0547">Nucleotide-binding</keyword>
<dbReference type="RefSeq" id="WP_379899292.1">
    <property type="nucleotide sequence ID" value="NZ_JBHRTR010000020.1"/>
</dbReference>